<gene>
    <name evidence="2" type="ORF">BO94DRAFT_463843</name>
</gene>
<feature type="region of interest" description="Disordered" evidence="1">
    <location>
        <begin position="276"/>
        <end position="309"/>
    </location>
</feature>
<dbReference type="Proteomes" id="UP000246702">
    <property type="component" value="Unassembled WGS sequence"/>
</dbReference>
<reference evidence="2 3" key="1">
    <citation type="submission" date="2016-12" db="EMBL/GenBank/DDBJ databases">
        <title>The genomes of Aspergillus section Nigri reveals drivers in fungal speciation.</title>
        <authorList>
            <consortium name="DOE Joint Genome Institute"/>
            <person name="Vesth T.C."/>
            <person name="Nybo J."/>
            <person name="Theobald S."/>
            <person name="Brandl J."/>
            <person name="Frisvad J.C."/>
            <person name="Nielsen K.F."/>
            <person name="Lyhne E.K."/>
            <person name="Kogle M.E."/>
            <person name="Kuo A."/>
            <person name="Riley R."/>
            <person name="Clum A."/>
            <person name="Nolan M."/>
            <person name="Lipzen A."/>
            <person name="Salamov A."/>
            <person name="Henrissat B."/>
            <person name="Wiebenga A."/>
            <person name="De Vries R.P."/>
            <person name="Grigoriev I.V."/>
            <person name="Mortensen U.H."/>
            <person name="Andersen M.R."/>
            <person name="Baker S.E."/>
        </authorList>
    </citation>
    <scope>NUCLEOTIDE SEQUENCE [LARGE SCALE GENOMIC DNA]</scope>
    <source>
        <strain evidence="2 3">CBS 115572</strain>
    </source>
</reference>
<dbReference type="GeneID" id="37110182"/>
<accession>A0A317WWB0</accession>
<feature type="region of interest" description="Disordered" evidence="1">
    <location>
        <begin position="145"/>
        <end position="169"/>
    </location>
</feature>
<evidence type="ECO:0000313" key="2">
    <source>
        <dbReference type="EMBL" id="PWY89447.1"/>
    </source>
</evidence>
<comment type="caution">
    <text evidence="2">The sequence shown here is derived from an EMBL/GenBank/DDBJ whole genome shotgun (WGS) entry which is preliminary data.</text>
</comment>
<dbReference type="STRING" id="1450535.A0A317WWB0"/>
<feature type="compositionally biased region" description="Polar residues" evidence="1">
    <location>
        <begin position="278"/>
        <end position="294"/>
    </location>
</feature>
<keyword evidence="3" id="KW-1185">Reference proteome</keyword>
<organism evidence="2 3">
    <name type="scientific">Aspergillus sclerotioniger CBS 115572</name>
    <dbReference type="NCBI Taxonomy" id="1450535"/>
    <lineage>
        <taxon>Eukaryota</taxon>
        <taxon>Fungi</taxon>
        <taxon>Dikarya</taxon>
        <taxon>Ascomycota</taxon>
        <taxon>Pezizomycotina</taxon>
        <taxon>Eurotiomycetes</taxon>
        <taxon>Eurotiomycetidae</taxon>
        <taxon>Eurotiales</taxon>
        <taxon>Aspergillaceae</taxon>
        <taxon>Aspergillus</taxon>
        <taxon>Aspergillus subgen. Circumdati</taxon>
    </lineage>
</organism>
<name>A0A317WWB0_9EURO</name>
<dbReference type="OrthoDB" id="3045089at2759"/>
<protein>
    <submittedName>
        <fullName evidence="2">Uncharacterized protein</fullName>
    </submittedName>
</protein>
<dbReference type="EMBL" id="MSFK01000011">
    <property type="protein sequence ID" value="PWY89447.1"/>
    <property type="molecule type" value="Genomic_DNA"/>
</dbReference>
<evidence type="ECO:0000256" key="1">
    <source>
        <dbReference type="SAM" id="MobiDB-lite"/>
    </source>
</evidence>
<proteinExistence type="predicted"/>
<evidence type="ECO:0000313" key="3">
    <source>
        <dbReference type="Proteomes" id="UP000246702"/>
    </source>
</evidence>
<dbReference type="AlphaFoldDB" id="A0A317WWB0"/>
<sequence length="973" mass="109405">MASNLDNVDISELRKMAWDLYYTCNSISGDAPGGFRQLVASLESLNGIFQNLGDDATSKNSEIGEDEERRLILQRCLKSCSVTLQQLREVVELYRSLNAGTGKQLWQTLDWMTQQGFIDELNSKIVAHTCHLGLCGGSISHSSLERTESSATKASGKDIPPPTPSSLQMQDEVSPISFSIPVLRPHNAHIMPELDGTELASSNTARTNAQHIPGDHTRVSASSESFVSGHSDGSIFTAATRTSPSTPATASFGPLHMIASDAYSIEKEVVWSRGPGSGISSAQHQRQIQRSNSIKPGESTLWGSTGHPGADAIQDLHQRQLREQLLKSLRFEPRDRFHQPDAELLVKFGNLAHKQERPQHLTTKGWLLVAIWWLLKTLSEDENKKLISDLSEGIKADFAQFSTVDIPDYATTHSQSLDIWEPVQPEEITGSEGQPSSPGNICYITVEMEDAGNEDEQVLFRTFVNAGIGSKKLRMRTRGAPYMLLLSTRYGESEPKITICNQYGTFCLQRDLTPRDLDQLTQVSGLTLDRLPTRIAEPVTLRFDTTSVSISFQYLSDMMQVINMPKAYFDAVQLREPLESDQFTETVVFKSSAESLELLRVPNMTSTRPPTVHRSCEVRILERSFKEAWCSVRRIVICSSTPENSGQILEFFMPLSHVQVSRTQASGFMLLKWSDTGQERSSKTDGNYHPLYSYVYDGSNPNLGIGIQFRYPEQADRLEKAVLGRSTEPVFAWSQIKSSGQVYDVVDSALEGKRYKAVMLCRTRGEWKQSSLHYLVRDMDYVYDNSTLRVKFPHSLYANYISSHVDQLYRADQRVFFSHCEKEFREMVVEFNEEHILRAFMTSLAPSHELIYSRRTTSLMTKGKLLLGRRKSVKGDSQVQLWRDSEALRLAARWSDQVTDRWLTMTIPSSELSRVGNLVSFPPSSYSRGMILNMSKIAAGAAKNPSKEHKVGPITIMFPNQKCMFIHESYVMI</sequence>
<dbReference type="RefSeq" id="XP_025468358.1">
    <property type="nucleotide sequence ID" value="XM_025608039.1"/>
</dbReference>